<dbReference type="EMBL" id="CAFBMT010000003">
    <property type="protein sequence ID" value="CAB4917795.1"/>
    <property type="molecule type" value="Genomic_DNA"/>
</dbReference>
<evidence type="ECO:0000313" key="5">
    <source>
        <dbReference type="EMBL" id="CAB4799315.1"/>
    </source>
</evidence>
<dbReference type="EMBL" id="CAFBIY010000007">
    <property type="protein sequence ID" value="CAB4846459.1"/>
    <property type="molecule type" value="Genomic_DNA"/>
</dbReference>
<proteinExistence type="predicted"/>
<evidence type="ECO:0000256" key="1">
    <source>
        <dbReference type="SAM" id="MobiDB-lite"/>
    </source>
</evidence>
<keyword evidence="2" id="KW-0812">Transmembrane</keyword>
<organism evidence="5">
    <name type="scientific">freshwater metagenome</name>
    <dbReference type="NCBI Taxonomy" id="449393"/>
    <lineage>
        <taxon>unclassified sequences</taxon>
        <taxon>metagenomes</taxon>
        <taxon>ecological metagenomes</taxon>
    </lineage>
</organism>
<feature type="region of interest" description="Disordered" evidence="1">
    <location>
        <begin position="96"/>
        <end position="120"/>
    </location>
</feature>
<evidence type="ECO:0000313" key="4">
    <source>
        <dbReference type="EMBL" id="CAB4710173.1"/>
    </source>
</evidence>
<keyword evidence="2" id="KW-0472">Membrane</keyword>
<name>A0A6J6XSZ3_9ZZZZ</name>
<feature type="transmembrane region" description="Helical" evidence="2">
    <location>
        <begin position="52"/>
        <end position="73"/>
    </location>
</feature>
<evidence type="ECO:0000313" key="7">
    <source>
        <dbReference type="EMBL" id="CAB4917795.1"/>
    </source>
</evidence>
<feature type="compositionally biased region" description="Low complexity" evidence="1">
    <location>
        <begin position="96"/>
        <end position="113"/>
    </location>
</feature>
<dbReference type="EMBL" id="CAEZYF010000003">
    <property type="protein sequence ID" value="CAB4710173.1"/>
    <property type="molecule type" value="Genomic_DNA"/>
</dbReference>
<evidence type="ECO:0000313" key="6">
    <source>
        <dbReference type="EMBL" id="CAB4846459.1"/>
    </source>
</evidence>
<gene>
    <name evidence="4" type="ORF">UFOPK2656_00614</name>
    <name evidence="5" type="ORF">UFOPK3099_00013</name>
    <name evidence="6" type="ORF">UFOPK3267_00230</name>
    <name evidence="7" type="ORF">UFOPK3651_00652</name>
    <name evidence="8" type="ORF">UFOPK3931_01208</name>
    <name evidence="3" type="ORF">UFOPK4189_00612</name>
</gene>
<protein>
    <submittedName>
        <fullName evidence="5">Unannotated protein</fullName>
    </submittedName>
</protein>
<evidence type="ECO:0000313" key="8">
    <source>
        <dbReference type="EMBL" id="CAB4986904.1"/>
    </source>
</evidence>
<evidence type="ECO:0000256" key="2">
    <source>
        <dbReference type="SAM" id="Phobius"/>
    </source>
</evidence>
<dbReference type="EMBL" id="CAESGF010000003">
    <property type="protein sequence ID" value="CAB4362830.1"/>
    <property type="molecule type" value="Genomic_DNA"/>
</dbReference>
<evidence type="ECO:0000313" key="3">
    <source>
        <dbReference type="EMBL" id="CAB4362830.1"/>
    </source>
</evidence>
<accession>A0A6J6XSZ3</accession>
<keyword evidence="2" id="KW-1133">Transmembrane helix</keyword>
<feature type="compositionally biased region" description="Polar residues" evidence="1">
    <location>
        <begin position="219"/>
        <end position="235"/>
    </location>
</feature>
<dbReference type="EMBL" id="CAFBOL010000025">
    <property type="protein sequence ID" value="CAB4986904.1"/>
    <property type="molecule type" value="Genomic_DNA"/>
</dbReference>
<dbReference type="EMBL" id="CAFAAV010000001">
    <property type="protein sequence ID" value="CAB4799315.1"/>
    <property type="molecule type" value="Genomic_DNA"/>
</dbReference>
<reference evidence="5" key="1">
    <citation type="submission" date="2020-05" db="EMBL/GenBank/DDBJ databases">
        <authorList>
            <person name="Chiriac C."/>
            <person name="Salcher M."/>
            <person name="Ghai R."/>
            <person name="Kavagutti S V."/>
        </authorList>
    </citation>
    <scope>NUCLEOTIDE SEQUENCE</scope>
</reference>
<feature type="compositionally biased region" description="Basic and acidic residues" evidence="1">
    <location>
        <begin position="171"/>
        <end position="180"/>
    </location>
</feature>
<feature type="region of interest" description="Disordered" evidence="1">
    <location>
        <begin position="171"/>
        <end position="235"/>
    </location>
</feature>
<dbReference type="AlphaFoldDB" id="A0A6J6XSZ3"/>
<sequence length="235" mass="23511">MDALLNAAAQPGTEEELAGMSAFVQAFTAEVTAPTLTSRSHSMFAGRITRRATAMVAITLLAAGTAAAAGGALTHIPSPFSGSHHAAEVLGIDTTTSDVSTSIDPSTTTDGTDNSAEGTDAADEADFGLCQAWTNGGDKKADNPAFSALDDAATANTESVDEYCTDVHTSHEAAHAHDDSASSSSTPEDHAGSSVTLPEQADPHATLPTEAGGSGKGGPTTTDHSNSGKGSQPQG</sequence>